<name>A0AAF0FTY8_9EURY</name>
<dbReference type="NCBIfam" id="TIGR02237">
    <property type="entry name" value="recomb_radB"/>
    <property type="match status" value="1"/>
</dbReference>
<dbReference type="Pfam" id="PF08423">
    <property type="entry name" value="Rad51"/>
    <property type="match status" value="1"/>
</dbReference>
<dbReference type="AlphaFoldDB" id="A0AAF0FTY8"/>
<evidence type="ECO:0000256" key="8">
    <source>
        <dbReference type="ARBA" id="ARBA00024641"/>
    </source>
</evidence>
<dbReference type="PANTHER" id="PTHR22942:SF47">
    <property type="entry name" value="DNA REPAIR AND RECOMBINATION PROTEIN RADB"/>
    <property type="match status" value="1"/>
</dbReference>
<protein>
    <recommendedName>
        <fullName evidence="2 9">DNA repair and recombination protein RadB</fullName>
    </recommendedName>
</protein>
<dbReference type="InterPro" id="IPR013632">
    <property type="entry name" value="Rad51_C"/>
</dbReference>
<evidence type="ECO:0000256" key="1">
    <source>
        <dbReference type="ARBA" id="ARBA00006876"/>
    </source>
</evidence>
<organism evidence="11 12">
    <name type="scientific">Methanomicrobium antiquum</name>
    <dbReference type="NCBI Taxonomy" id="487686"/>
    <lineage>
        <taxon>Archaea</taxon>
        <taxon>Methanobacteriati</taxon>
        <taxon>Methanobacteriota</taxon>
        <taxon>Stenosarchaea group</taxon>
        <taxon>Methanomicrobia</taxon>
        <taxon>Methanomicrobiales</taxon>
        <taxon>Methanomicrobiaceae</taxon>
        <taxon>Methanomicrobium</taxon>
    </lineage>
</organism>
<evidence type="ECO:0000256" key="2">
    <source>
        <dbReference type="ARBA" id="ARBA00018143"/>
    </source>
</evidence>
<keyword evidence="5 9" id="KW-0067">ATP-binding</keyword>
<keyword evidence="6 9" id="KW-0238">DNA-binding</keyword>
<keyword evidence="7 9" id="KW-0233">DNA recombination</keyword>
<evidence type="ECO:0000256" key="4">
    <source>
        <dbReference type="ARBA" id="ARBA00022763"/>
    </source>
</evidence>
<evidence type="ECO:0000256" key="6">
    <source>
        <dbReference type="ARBA" id="ARBA00023125"/>
    </source>
</evidence>
<dbReference type="GO" id="GO:0005524">
    <property type="term" value="F:ATP binding"/>
    <property type="evidence" value="ECO:0007669"/>
    <property type="project" value="UniProtKB-UniRule"/>
</dbReference>
<evidence type="ECO:0000256" key="3">
    <source>
        <dbReference type="ARBA" id="ARBA00022741"/>
    </source>
</evidence>
<dbReference type="RefSeq" id="WP_278098709.1">
    <property type="nucleotide sequence ID" value="NZ_CP091092.1"/>
</dbReference>
<dbReference type="Gene3D" id="3.40.50.300">
    <property type="entry name" value="P-loop containing nucleotide triphosphate hydrolases"/>
    <property type="match status" value="1"/>
</dbReference>
<evidence type="ECO:0000313" key="12">
    <source>
        <dbReference type="Proteomes" id="UP001218895"/>
    </source>
</evidence>
<dbReference type="PROSITE" id="PS50162">
    <property type="entry name" value="RECA_2"/>
    <property type="match status" value="1"/>
</dbReference>
<evidence type="ECO:0000256" key="5">
    <source>
        <dbReference type="ARBA" id="ARBA00022840"/>
    </source>
</evidence>
<gene>
    <name evidence="9 11" type="primary">radB</name>
    <name evidence="11" type="ORF">L1994_06800</name>
</gene>
<dbReference type="HAMAP" id="MF_00350">
    <property type="entry name" value="RadB"/>
    <property type="match status" value="1"/>
</dbReference>
<accession>A0AAF0FTY8</accession>
<keyword evidence="3 9" id="KW-0547">Nucleotide-binding</keyword>
<sequence length="223" mass="24621">MSENSKITTGCEAFDDLIGGGIEKKAITQLYGEPASGKSTIALMSAAGVLKSGKDVIIIDSEGFSVERFRQICGEFAEELSKHLYLFEPTDFTEQGLMIAQCDPLLKSSDVGLIIIDSATSLYRTELGSAGEGQKKLGRQIVHLLGYARRYNIPVIVTNQVYMDINNDRLTGLGGTSLKHISKIIIRVEKYADHRRAVLEKHRSMEEGKAFEFKMVETGIQEI</sequence>
<dbReference type="KEGG" id="manq:L1994_06800"/>
<dbReference type="Proteomes" id="UP001218895">
    <property type="component" value="Chromosome"/>
</dbReference>
<proteinExistence type="inferred from homology"/>
<dbReference type="GeneID" id="79950092"/>
<dbReference type="SUPFAM" id="SSF52540">
    <property type="entry name" value="P-loop containing nucleoside triphosphate hydrolases"/>
    <property type="match status" value="1"/>
</dbReference>
<evidence type="ECO:0000259" key="10">
    <source>
        <dbReference type="PROSITE" id="PS50162"/>
    </source>
</evidence>
<dbReference type="InterPro" id="IPR020588">
    <property type="entry name" value="RecA_ATP-bd"/>
</dbReference>
<dbReference type="PANTHER" id="PTHR22942">
    <property type="entry name" value="RECA/RAD51/RADA DNA STRAND-PAIRING FAMILY MEMBER"/>
    <property type="match status" value="1"/>
</dbReference>
<dbReference type="PRINTS" id="PR01874">
    <property type="entry name" value="DNAREPAIRADA"/>
</dbReference>
<dbReference type="GO" id="GO:0140664">
    <property type="term" value="F:ATP-dependent DNA damage sensor activity"/>
    <property type="evidence" value="ECO:0007669"/>
    <property type="project" value="InterPro"/>
</dbReference>
<dbReference type="GO" id="GO:0003684">
    <property type="term" value="F:damaged DNA binding"/>
    <property type="evidence" value="ECO:0007669"/>
    <property type="project" value="UniProtKB-UniRule"/>
</dbReference>
<keyword evidence="12" id="KW-1185">Reference proteome</keyword>
<comment type="function">
    <text evidence="8 9">Involved in DNA repair and in homologous recombination. May regulate the cleavage reactions of the branch-structured DNA. Has a very weak ATPase activity that is not stimulated by DNA. Binds DNA but does not promote DNA strands exchange.</text>
</comment>
<dbReference type="InterPro" id="IPR027417">
    <property type="entry name" value="P-loop_NTPase"/>
</dbReference>
<evidence type="ECO:0000256" key="7">
    <source>
        <dbReference type="ARBA" id="ARBA00023172"/>
    </source>
</evidence>
<evidence type="ECO:0000256" key="9">
    <source>
        <dbReference type="HAMAP-Rule" id="MF_00350"/>
    </source>
</evidence>
<dbReference type="InterPro" id="IPR011939">
    <property type="entry name" value="DNA_repair_and_recomb_RadB"/>
</dbReference>
<dbReference type="GO" id="GO:0006281">
    <property type="term" value="P:DNA repair"/>
    <property type="evidence" value="ECO:0007669"/>
    <property type="project" value="UniProtKB-UniRule"/>
</dbReference>
<comment type="similarity">
    <text evidence="1 9">Belongs to the eukaryotic RecA-like protein family. RadB subfamily.</text>
</comment>
<keyword evidence="4 9" id="KW-0227">DNA damage</keyword>
<feature type="domain" description="RecA family profile 1" evidence="10">
    <location>
        <begin position="3"/>
        <end position="161"/>
    </location>
</feature>
<evidence type="ECO:0000313" key="11">
    <source>
        <dbReference type="EMBL" id="WFN35870.1"/>
    </source>
</evidence>
<dbReference type="PIRSF" id="PIRSF003336">
    <property type="entry name" value="RadB"/>
    <property type="match status" value="1"/>
</dbReference>
<dbReference type="EMBL" id="CP091092">
    <property type="protein sequence ID" value="WFN35870.1"/>
    <property type="molecule type" value="Genomic_DNA"/>
</dbReference>
<reference evidence="11" key="1">
    <citation type="submission" date="2022-01" db="EMBL/GenBank/DDBJ databases">
        <title>Complete genome of Methanomicrobium antiquum DSM 21220.</title>
        <authorList>
            <person name="Chen S.-C."/>
            <person name="You Y.-T."/>
            <person name="Zhou Y.-Z."/>
            <person name="Lai M.-C."/>
        </authorList>
    </citation>
    <scope>NUCLEOTIDE SEQUENCE</scope>
    <source>
        <strain evidence="11">DSM 21220</strain>
    </source>
</reference>
<dbReference type="GO" id="GO:0006310">
    <property type="term" value="P:DNA recombination"/>
    <property type="evidence" value="ECO:0007669"/>
    <property type="project" value="UniProtKB-UniRule"/>
</dbReference>